<keyword evidence="1" id="KW-0812">Transmembrane</keyword>
<feature type="transmembrane region" description="Helical" evidence="1">
    <location>
        <begin position="47"/>
        <end position="64"/>
    </location>
</feature>
<dbReference type="OrthoDB" id="9987980at2759"/>
<accession>A0A814TR11</accession>
<keyword evidence="1" id="KW-1133">Transmembrane helix</keyword>
<comment type="caution">
    <text evidence="3">The sequence shown here is derived from an EMBL/GenBank/DDBJ whole genome shotgun (WGS) entry which is preliminary data.</text>
</comment>
<reference evidence="3" key="1">
    <citation type="submission" date="2021-02" db="EMBL/GenBank/DDBJ databases">
        <authorList>
            <person name="Nowell W R."/>
        </authorList>
    </citation>
    <scope>NUCLEOTIDE SEQUENCE</scope>
</reference>
<evidence type="ECO:0000313" key="2">
    <source>
        <dbReference type="EMBL" id="CAF0778101.1"/>
    </source>
</evidence>
<dbReference type="EMBL" id="CAJNOR010000058">
    <property type="protein sequence ID" value="CAF0778101.1"/>
    <property type="molecule type" value="Genomic_DNA"/>
</dbReference>
<sequence>MSVLLSNLRLFPRYSTSIYASRLNAGARAASSNINLPRDAARPTQTYWRPAALIVGLVGVVALLRMSRKEEQLIQHARDKDPHQETKISK</sequence>
<keyword evidence="4" id="KW-1185">Reference proteome</keyword>
<evidence type="ECO:0000313" key="4">
    <source>
        <dbReference type="Proteomes" id="UP000663828"/>
    </source>
</evidence>
<evidence type="ECO:0000313" key="5">
    <source>
        <dbReference type="Proteomes" id="UP000663852"/>
    </source>
</evidence>
<evidence type="ECO:0000256" key="1">
    <source>
        <dbReference type="SAM" id="Phobius"/>
    </source>
</evidence>
<gene>
    <name evidence="3" type="ORF">EDS130_LOCUS23348</name>
    <name evidence="2" type="ORF">XAT740_LOCUS1818</name>
</gene>
<protein>
    <submittedName>
        <fullName evidence="3">Uncharacterized protein</fullName>
    </submittedName>
</protein>
<dbReference type="Proteomes" id="UP000663852">
    <property type="component" value="Unassembled WGS sequence"/>
</dbReference>
<proteinExistence type="predicted"/>
<evidence type="ECO:0000313" key="3">
    <source>
        <dbReference type="EMBL" id="CAF1164783.1"/>
    </source>
</evidence>
<name>A0A814TR11_ADIRI</name>
<dbReference type="Proteomes" id="UP000663828">
    <property type="component" value="Unassembled WGS sequence"/>
</dbReference>
<keyword evidence="1" id="KW-0472">Membrane</keyword>
<dbReference type="EMBL" id="CAJNOJ010000127">
    <property type="protein sequence ID" value="CAF1164783.1"/>
    <property type="molecule type" value="Genomic_DNA"/>
</dbReference>
<organism evidence="3 5">
    <name type="scientific">Adineta ricciae</name>
    <name type="common">Rotifer</name>
    <dbReference type="NCBI Taxonomy" id="249248"/>
    <lineage>
        <taxon>Eukaryota</taxon>
        <taxon>Metazoa</taxon>
        <taxon>Spiralia</taxon>
        <taxon>Gnathifera</taxon>
        <taxon>Rotifera</taxon>
        <taxon>Eurotatoria</taxon>
        <taxon>Bdelloidea</taxon>
        <taxon>Adinetida</taxon>
        <taxon>Adinetidae</taxon>
        <taxon>Adineta</taxon>
    </lineage>
</organism>
<dbReference type="AlphaFoldDB" id="A0A814TR11"/>